<sequence length="651" mass="70617">MAVAALAELAIPHFTTRTIFSVANLGSKAKFYDNVQVLAVLSVSYGLFAGLRGFLISLLNTQLIQNLRSELFRTLIRQPVEFFDTAEVGVLTSRIGADCQAVVRCLSTNLNVALRNGLQCLGGAVYLYVLSRELALTCFSVTMLLWLVALRYGAFTRKAQRAYQDGLAETNEVAQESLGLSRVVRAFGTEEKESNRYIRCLGMLRRISVRQATAYLLYLVTNASLFNLTKVLSLLVGGGMALSGKISAEQLTTFVLYVEFVTAASLSVCDQWGGIMESIGASERVMEYLDRDIAPQLSQGRILPHFRGKMEVKGARYSYATRKKTPALQGVSLIMEPGKLLALVGLSGSGKSTLVALLERLYDPDEGQVLADDVDIRELDAQWFRSQLGVVSQEPSLFSDSVAANITYGLPGTTRDDIVEAAKLSNAHGFISALPQGYDTKVTDKLLSGGQRQRIALARALIRKPKVLILDEATSALDAESEAAVQEALDRAMRNSGRSVLVIAHRLSTVRTADSIIVMEQGRVVEEGTHEDLVLEGGIYASLVARQTSTASKASKDPRLVSKGADSVADVHRALAKQAQEEHDASLEQMQSGVRPSTGDIPEGQEASNAVPISKRIAEASSDSVDETQLLEECNPDLPEPARGKNKHSRS</sequence>
<comment type="subcellular location">
    <subcellularLocation>
        <location evidence="1">Membrane</location>
        <topology evidence="1">Multi-pass membrane protein</topology>
    </subcellularLocation>
</comment>
<protein>
    <submittedName>
        <fullName evidence="11">G2001 protein</fullName>
    </submittedName>
</protein>
<dbReference type="Gene3D" id="1.20.1560.10">
    <property type="entry name" value="ABC transporter type 1, transmembrane domain"/>
    <property type="match status" value="1"/>
</dbReference>
<dbReference type="InterPro" id="IPR036640">
    <property type="entry name" value="ABC1_TM_sf"/>
</dbReference>
<dbReference type="SMART" id="SM00382">
    <property type="entry name" value="AAA"/>
    <property type="match status" value="1"/>
</dbReference>
<comment type="caution">
    <text evidence="11">The sequence shown here is derived from an EMBL/GenBank/DDBJ whole genome shotgun (WGS) entry which is preliminary data.</text>
</comment>
<evidence type="ECO:0000256" key="3">
    <source>
        <dbReference type="ARBA" id="ARBA00022741"/>
    </source>
</evidence>
<dbReference type="InterPro" id="IPR011527">
    <property type="entry name" value="ABC1_TM_dom"/>
</dbReference>
<evidence type="ECO:0000256" key="5">
    <source>
        <dbReference type="ARBA" id="ARBA00022989"/>
    </source>
</evidence>
<evidence type="ECO:0000259" key="10">
    <source>
        <dbReference type="PROSITE" id="PS50929"/>
    </source>
</evidence>
<gene>
    <name evidence="11" type="primary">g2001</name>
    <name evidence="11" type="ORF">VP750_LOCUS1710</name>
</gene>
<dbReference type="PANTHER" id="PTHR43394:SF19">
    <property type="entry name" value="ABC TRANSPORTER B FAMILY"/>
    <property type="match status" value="1"/>
</dbReference>
<dbReference type="Gene3D" id="3.40.50.300">
    <property type="entry name" value="P-loop containing nucleotide triphosphate hydrolases"/>
    <property type="match status" value="1"/>
</dbReference>
<proteinExistence type="predicted"/>
<accession>A0ABP1FJC6</accession>
<evidence type="ECO:0000256" key="7">
    <source>
        <dbReference type="SAM" id="MobiDB-lite"/>
    </source>
</evidence>
<organism evidence="11 12">
    <name type="scientific">Coccomyxa viridis</name>
    <dbReference type="NCBI Taxonomy" id="1274662"/>
    <lineage>
        <taxon>Eukaryota</taxon>
        <taxon>Viridiplantae</taxon>
        <taxon>Chlorophyta</taxon>
        <taxon>core chlorophytes</taxon>
        <taxon>Trebouxiophyceae</taxon>
        <taxon>Trebouxiophyceae incertae sedis</taxon>
        <taxon>Coccomyxaceae</taxon>
        <taxon>Coccomyxa</taxon>
    </lineage>
</organism>
<keyword evidence="4" id="KW-0067">ATP-binding</keyword>
<evidence type="ECO:0000256" key="2">
    <source>
        <dbReference type="ARBA" id="ARBA00022692"/>
    </source>
</evidence>
<dbReference type="PROSITE" id="PS50929">
    <property type="entry name" value="ABC_TM1F"/>
    <property type="match status" value="1"/>
</dbReference>
<name>A0ABP1FJC6_9CHLO</name>
<evidence type="ECO:0000256" key="8">
    <source>
        <dbReference type="SAM" id="Phobius"/>
    </source>
</evidence>
<feature type="domain" description="ABC transmembrane type-1" evidence="10">
    <location>
        <begin position="1"/>
        <end position="277"/>
    </location>
</feature>
<dbReference type="InterPro" id="IPR017871">
    <property type="entry name" value="ABC_transporter-like_CS"/>
</dbReference>
<feature type="transmembrane region" description="Helical" evidence="8">
    <location>
        <begin position="37"/>
        <end position="59"/>
    </location>
</feature>
<dbReference type="Pfam" id="PF00664">
    <property type="entry name" value="ABC_membrane"/>
    <property type="match status" value="1"/>
</dbReference>
<dbReference type="InterPro" id="IPR003593">
    <property type="entry name" value="AAA+_ATPase"/>
</dbReference>
<dbReference type="SUPFAM" id="SSF90123">
    <property type="entry name" value="ABC transporter transmembrane region"/>
    <property type="match status" value="1"/>
</dbReference>
<keyword evidence="5 8" id="KW-1133">Transmembrane helix</keyword>
<keyword evidence="12" id="KW-1185">Reference proteome</keyword>
<dbReference type="Proteomes" id="UP001497392">
    <property type="component" value="Unassembled WGS sequence"/>
</dbReference>
<evidence type="ECO:0000259" key="9">
    <source>
        <dbReference type="PROSITE" id="PS50893"/>
    </source>
</evidence>
<feature type="domain" description="ABC transporter" evidence="9">
    <location>
        <begin position="312"/>
        <end position="546"/>
    </location>
</feature>
<dbReference type="SUPFAM" id="SSF52540">
    <property type="entry name" value="P-loop containing nucleoside triphosphate hydrolases"/>
    <property type="match status" value="1"/>
</dbReference>
<feature type="transmembrane region" description="Helical" evidence="8">
    <location>
        <begin position="134"/>
        <end position="154"/>
    </location>
</feature>
<dbReference type="PROSITE" id="PS50893">
    <property type="entry name" value="ABC_TRANSPORTER_2"/>
    <property type="match status" value="1"/>
</dbReference>
<dbReference type="CDD" id="cd18572">
    <property type="entry name" value="ABC_6TM_TAP"/>
    <property type="match status" value="1"/>
</dbReference>
<dbReference type="Pfam" id="PF00005">
    <property type="entry name" value="ABC_tran"/>
    <property type="match status" value="1"/>
</dbReference>
<dbReference type="InterPro" id="IPR003439">
    <property type="entry name" value="ABC_transporter-like_ATP-bd"/>
</dbReference>
<keyword evidence="2 8" id="KW-0812">Transmembrane</keyword>
<dbReference type="PANTHER" id="PTHR43394">
    <property type="entry name" value="ATP-DEPENDENT PERMEASE MDL1, MITOCHONDRIAL"/>
    <property type="match status" value="1"/>
</dbReference>
<dbReference type="InterPro" id="IPR027417">
    <property type="entry name" value="P-loop_NTPase"/>
</dbReference>
<dbReference type="EMBL" id="CAXHTA020000002">
    <property type="protein sequence ID" value="CAL5220051.1"/>
    <property type="molecule type" value="Genomic_DNA"/>
</dbReference>
<feature type="compositionally biased region" description="Basic and acidic residues" evidence="7">
    <location>
        <begin position="576"/>
        <end position="586"/>
    </location>
</feature>
<keyword evidence="3" id="KW-0547">Nucleotide-binding</keyword>
<dbReference type="InterPro" id="IPR039421">
    <property type="entry name" value="Type_1_exporter"/>
</dbReference>
<evidence type="ECO:0000256" key="4">
    <source>
        <dbReference type="ARBA" id="ARBA00022840"/>
    </source>
</evidence>
<evidence type="ECO:0000313" key="12">
    <source>
        <dbReference type="Proteomes" id="UP001497392"/>
    </source>
</evidence>
<evidence type="ECO:0000256" key="6">
    <source>
        <dbReference type="ARBA" id="ARBA00023136"/>
    </source>
</evidence>
<dbReference type="PROSITE" id="PS00211">
    <property type="entry name" value="ABC_TRANSPORTER_1"/>
    <property type="match status" value="1"/>
</dbReference>
<feature type="region of interest" description="Disordered" evidence="7">
    <location>
        <begin position="576"/>
        <end position="651"/>
    </location>
</feature>
<evidence type="ECO:0000313" key="11">
    <source>
        <dbReference type="EMBL" id="CAL5220051.1"/>
    </source>
</evidence>
<evidence type="ECO:0000256" key="1">
    <source>
        <dbReference type="ARBA" id="ARBA00004141"/>
    </source>
</evidence>
<reference evidence="11 12" key="1">
    <citation type="submission" date="2024-06" db="EMBL/GenBank/DDBJ databases">
        <authorList>
            <person name="Kraege A."/>
            <person name="Thomma B."/>
        </authorList>
    </citation>
    <scope>NUCLEOTIDE SEQUENCE [LARGE SCALE GENOMIC DNA]</scope>
</reference>
<feature type="transmembrane region" description="Helical" evidence="8">
    <location>
        <begin position="215"/>
        <end position="242"/>
    </location>
</feature>
<keyword evidence="6 8" id="KW-0472">Membrane</keyword>